<gene>
    <name evidence="2" type="ORF">SAMN05216255_0186</name>
</gene>
<name>A0A238Z857_9PSED</name>
<evidence type="ECO:0000313" key="2">
    <source>
        <dbReference type="EMBL" id="SNR78934.1"/>
    </source>
</evidence>
<keyword evidence="1" id="KW-0812">Transmembrane</keyword>
<dbReference type="EMBL" id="FZOG01000001">
    <property type="protein sequence ID" value="SNR78934.1"/>
    <property type="molecule type" value="Genomic_DNA"/>
</dbReference>
<keyword evidence="3" id="KW-1185">Reference proteome</keyword>
<sequence>MSNNLGNLRAERDIEHYPVRNNATYAGLWKQIALGIVAGYTALSVLGFIAAMLWLKLATSGLQLQIPS</sequence>
<evidence type="ECO:0000256" key="1">
    <source>
        <dbReference type="SAM" id="Phobius"/>
    </source>
</evidence>
<evidence type="ECO:0000313" key="3">
    <source>
        <dbReference type="Proteomes" id="UP000242915"/>
    </source>
</evidence>
<proteinExistence type="predicted"/>
<feature type="transmembrane region" description="Helical" evidence="1">
    <location>
        <begin position="32"/>
        <end position="55"/>
    </location>
</feature>
<organism evidence="2 3">
    <name type="scientific">Pseudomonas segetis</name>
    <dbReference type="NCBI Taxonomy" id="298908"/>
    <lineage>
        <taxon>Bacteria</taxon>
        <taxon>Pseudomonadati</taxon>
        <taxon>Pseudomonadota</taxon>
        <taxon>Gammaproteobacteria</taxon>
        <taxon>Pseudomonadales</taxon>
        <taxon>Pseudomonadaceae</taxon>
        <taxon>Pseudomonas</taxon>
    </lineage>
</organism>
<keyword evidence="1" id="KW-0472">Membrane</keyword>
<keyword evidence="1" id="KW-1133">Transmembrane helix</keyword>
<dbReference type="Proteomes" id="UP000242915">
    <property type="component" value="Unassembled WGS sequence"/>
</dbReference>
<protein>
    <submittedName>
        <fullName evidence="2">Uncharacterized protein</fullName>
    </submittedName>
</protein>
<dbReference type="RefSeq" id="WP_089358498.1">
    <property type="nucleotide sequence ID" value="NZ_FZOG01000001.1"/>
</dbReference>
<dbReference type="AlphaFoldDB" id="A0A238Z857"/>
<reference evidence="3" key="1">
    <citation type="submission" date="2017-06" db="EMBL/GenBank/DDBJ databases">
        <authorList>
            <person name="Varghese N."/>
            <person name="Submissions S."/>
        </authorList>
    </citation>
    <scope>NUCLEOTIDE SEQUENCE [LARGE SCALE GENOMIC DNA]</scope>
    <source>
        <strain evidence="3">CIP 108523</strain>
    </source>
</reference>
<accession>A0A238Z857</accession>